<sequence length="371" mass="40754">MRRNISKYSNILITGVTGLIGGEILRRLHARGHRGRVWALIRPSDGDSPAERLRERLDRSGELSATAGAADAVAGDILEPFWGLSGANLAEITESVDVIIHNAADTSFAAHRDTATTNVTGVRRLIAFARGCRRAPLIAYMSTASNVGRETGRCLSEDDGCRPANEHFNDYKHSKAVGEQELRDSGLPVLTLRPTIVLSAGLPDPVFARQILWCAPLTRAFGALPIDPNSRLDLVDVGFVAEATLRLLECPRRTHDCYHLSAGTTGCVTVGELERIVARVNRRRTPLRLVPPAGWRPSLHRAAVDTPLRKRVFRSLRHYLPFLNMDVVYDDARLRAVVPAAELPVRPAGEYLPELLALIREKAALREACLP</sequence>
<dbReference type="PANTHER" id="PTHR11011">
    <property type="entry name" value="MALE STERILITY PROTEIN 2-RELATED"/>
    <property type="match status" value="1"/>
</dbReference>
<dbReference type="AlphaFoldDB" id="A0A6P2D0K8"/>
<dbReference type="Proteomes" id="UP000464178">
    <property type="component" value="Chromosome"/>
</dbReference>
<dbReference type="SUPFAM" id="SSF51735">
    <property type="entry name" value="NAD(P)-binding Rossmann-fold domains"/>
    <property type="match status" value="1"/>
</dbReference>
<dbReference type="GO" id="GO:0080019">
    <property type="term" value="F:alcohol-forming very long-chain fatty acyl-CoA reductase activity"/>
    <property type="evidence" value="ECO:0007669"/>
    <property type="project" value="InterPro"/>
</dbReference>
<evidence type="ECO:0000313" key="3">
    <source>
        <dbReference type="Proteomes" id="UP000464178"/>
    </source>
</evidence>
<reference evidence="2 3" key="1">
    <citation type="submission" date="2019-05" db="EMBL/GenBank/DDBJ databases">
        <authorList>
            <consortium name="Science for Life Laboratories"/>
        </authorList>
    </citation>
    <scope>NUCLEOTIDE SEQUENCE [LARGE SCALE GENOMIC DNA]</scope>
    <source>
        <strain evidence="2">Soil9</strain>
    </source>
</reference>
<dbReference type="PANTHER" id="PTHR11011:SF45">
    <property type="entry name" value="FATTY ACYL-COA REDUCTASE CG8306-RELATED"/>
    <property type="match status" value="1"/>
</dbReference>
<proteinExistence type="predicted"/>
<protein>
    <recommendedName>
        <fullName evidence="1">Thioester reductase (TE) domain-containing protein</fullName>
    </recommendedName>
</protein>
<evidence type="ECO:0000259" key="1">
    <source>
        <dbReference type="Pfam" id="PF07993"/>
    </source>
</evidence>
<feature type="domain" description="Thioester reductase (TE)" evidence="1">
    <location>
        <begin position="13"/>
        <end position="243"/>
    </location>
</feature>
<dbReference type="Gene3D" id="3.40.50.720">
    <property type="entry name" value="NAD(P)-binding Rossmann-like Domain"/>
    <property type="match status" value="1"/>
</dbReference>
<dbReference type="InterPro" id="IPR026055">
    <property type="entry name" value="FAR"/>
</dbReference>
<dbReference type="RefSeq" id="WP_162668728.1">
    <property type="nucleotide sequence ID" value="NZ_LR593886.1"/>
</dbReference>
<dbReference type="Pfam" id="PF07993">
    <property type="entry name" value="NAD_binding_4"/>
    <property type="match status" value="1"/>
</dbReference>
<accession>A0A6P2D0K8</accession>
<dbReference type="GO" id="GO:0035336">
    <property type="term" value="P:long-chain fatty-acyl-CoA metabolic process"/>
    <property type="evidence" value="ECO:0007669"/>
    <property type="project" value="TreeGrafter"/>
</dbReference>
<gene>
    <name evidence="2" type="ORF">SOIL9_35980</name>
</gene>
<organism evidence="2 3">
    <name type="scientific">Gemmata massiliana</name>
    <dbReference type="NCBI Taxonomy" id="1210884"/>
    <lineage>
        <taxon>Bacteria</taxon>
        <taxon>Pseudomonadati</taxon>
        <taxon>Planctomycetota</taxon>
        <taxon>Planctomycetia</taxon>
        <taxon>Gemmatales</taxon>
        <taxon>Gemmataceae</taxon>
        <taxon>Gemmata</taxon>
    </lineage>
</organism>
<name>A0A6P2D0K8_9BACT</name>
<dbReference type="InterPro" id="IPR013120">
    <property type="entry name" value="FAR_NAD-bd"/>
</dbReference>
<dbReference type="KEGG" id="gms:SOIL9_35980"/>
<keyword evidence="3" id="KW-1185">Reference proteome</keyword>
<evidence type="ECO:0000313" key="2">
    <source>
        <dbReference type="EMBL" id="VTR94116.1"/>
    </source>
</evidence>
<dbReference type="EMBL" id="LR593886">
    <property type="protein sequence ID" value="VTR94116.1"/>
    <property type="molecule type" value="Genomic_DNA"/>
</dbReference>
<dbReference type="InterPro" id="IPR036291">
    <property type="entry name" value="NAD(P)-bd_dom_sf"/>
</dbReference>